<dbReference type="InterPro" id="IPR050090">
    <property type="entry name" value="Tyrosine_recombinase_XerCD"/>
</dbReference>
<dbReference type="PANTHER" id="PTHR30349:SF41">
    <property type="entry name" value="INTEGRASE_RECOMBINASE PROTEIN MJ0367-RELATED"/>
    <property type="match status" value="1"/>
</dbReference>
<evidence type="ECO:0000256" key="5">
    <source>
        <dbReference type="PROSITE-ProRule" id="PRU01248"/>
    </source>
</evidence>
<comment type="similarity">
    <text evidence="1">Belongs to the 'phage' integrase family.</text>
</comment>
<dbReference type="InterPro" id="IPR046668">
    <property type="entry name" value="DUF6538"/>
</dbReference>
<evidence type="ECO:0000259" key="6">
    <source>
        <dbReference type="PROSITE" id="PS51898"/>
    </source>
</evidence>
<protein>
    <submittedName>
        <fullName evidence="8">Site-specific integrase</fullName>
    </submittedName>
</protein>
<dbReference type="Pfam" id="PF00589">
    <property type="entry name" value="Phage_integrase"/>
    <property type="match status" value="1"/>
</dbReference>
<dbReference type="Proteomes" id="UP001162793">
    <property type="component" value="Unassembled WGS sequence"/>
</dbReference>
<sequence length="578" mass="64984">METMQNKPGLVRRNGTYYARLRVPKNLREQIGKAEIKLSLKTKDRAEANAKLSEALVSIHRLFAAALNADKAVTPEAVEVGRGVLEQIARDWFRPRWEACEDTVWQPIPPGRSVEELIDIIDEDIAHVMSPDESIYGQYLYQARKLLGKLGYPNASGASTETLARYMIRGEVECLNMARRHHVELDLHHTIRDPLFRPVVASSEVGSAAAPVAQKNAVTVAQAIERFRNDPQRAGLSKKAIVAYETGFNLLLEIVGGNFPLVEVGRDHARKIRDVLANLPANVTKRFKGMTLLQAAQHAEANGVEPIAERTASNSLQAFATFFRWAKQEQIIADDAFAKGLKPTQKKLSKQESRQPFADADLDRLFSAEMYRGSYSDIPEKEQARYWIPLLGLYHGARLNELCQLEVADIREADGIPFMRFTQDSDAGEEKRLKTRNAERDVPIHPVLLQLGFLDYVDDQKRAGHVRLFPHITMSANGYYSENFGKWFGRFCDKQGVTDARLDFHSFRHGFNDATRSAKADGDVVKGICGWAAGSSMRDRYGNGYSVSRKLEELVKVRFPVVEKLLPLQGVNDVHNKD</sequence>
<evidence type="ECO:0000313" key="8">
    <source>
        <dbReference type="EMBL" id="MCP1173658.1"/>
    </source>
</evidence>
<evidence type="ECO:0000313" key="9">
    <source>
        <dbReference type="Proteomes" id="UP001162793"/>
    </source>
</evidence>
<dbReference type="InterPro" id="IPR044068">
    <property type="entry name" value="CB"/>
</dbReference>
<dbReference type="GO" id="GO:0015074">
    <property type="term" value="P:DNA integration"/>
    <property type="evidence" value="ECO:0007669"/>
    <property type="project" value="UniProtKB-KW"/>
</dbReference>
<gene>
    <name evidence="8" type="ORF">NKG59_14945</name>
</gene>
<dbReference type="InterPro" id="IPR011010">
    <property type="entry name" value="DNA_brk_join_enz"/>
</dbReference>
<dbReference type="CDD" id="cd01184">
    <property type="entry name" value="INT_C_like_1"/>
    <property type="match status" value="1"/>
</dbReference>
<dbReference type="EMBL" id="JAMYWC010000004">
    <property type="protein sequence ID" value="MCP1173658.1"/>
    <property type="molecule type" value="Genomic_DNA"/>
</dbReference>
<dbReference type="GO" id="GO:0003677">
    <property type="term" value="F:DNA binding"/>
    <property type="evidence" value="ECO:0007669"/>
    <property type="project" value="UniProtKB-UniRule"/>
</dbReference>
<keyword evidence="3 5" id="KW-0238">DNA-binding</keyword>
<dbReference type="InterPro" id="IPR010998">
    <property type="entry name" value="Integrase_recombinase_N"/>
</dbReference>
<dbReference type="PANTHER" id="PTHR30349">
    <property type="entry name" value="PHAGE INTEGRASE-RELATED"/>
    <property type="match status" value="1"/>
</dbReference>
<name>A0AA41WR28_9RALS</name>
<keyword evidence="4" id="KW-0233">DNA recombination</keyword>
<reference evidence="9" key="1">
    <citation type="journal article" date="2023" name="Front. Microbiol.">
        <title>Ralstonia chuxiongensis sp. nov., Ralstonia mojiangensis sp. nov., and Ralstonia soli sp. nov., isolated from tobacco fields, are three novel species in the family Burkholderiaceae.</title>
        <authorList>
            <person name="Lu C.H."/>
            <person name="Zhang Y.Y."/>
            <person name="Jiang N."/>
            <person name="Chen W."/>
            <person name="Shao X."/>
            <person name="Zhao Z.M."/>
            <person name="Lu W.L."/>
            <person name="Hu X."/>
            <person name="Xi Y.X."/>
            <person name="Zou S.Y."/>
            <person name="Wei Q.J."/>
            <person name="Lin Z.L."/>
            <person name="Gong L."/>
            <person name="Gai X.T."/>
            <person name="Zhang L.Q."/>
            <person name="Li J.Y."/>
            <person name="Jin Y."/>
            <person name="Xia Z.Y."/>
        </authorList>
    </citation>
    <scope>NUCLEOTIDE SEQUENCE [LARGE SCALE GENOMIC DNA]</scope>
    <source>
        <strain evidence="9">21YRMH01-3</strain>
    </source>
</reference>
<comment type="caution">
    <text evidence="8">The sequence shown here is derived from an EMBL/GenBank/DDBJ whole genome shotgun (WGS) entry which is preliminary data.</text>
</comment>
<dbReference type="InterPro" id="IPR013762">
    <property type="entry name" value="Integrase-like_cat_sf"/>
</dbReference>
<keyword evidence="9" id="KW-1185">Reference proteome</keyword>
<dbReference type="Pfam" id="PF20172">
    <property type="entry name" value="DUF6538"/>
    <property type="match status" value="1"/>
</dbReference>
<dbReference type="Gene3D" id="1.10.443.10">
    <property type="entry name" value="Intergrase catalytic core"/>
    <property type="match status" value="1"/>
</dbReference>
<dbReference type="Gene3D" id="1.10.150.130">
    <property type="match status" value="1"/>
</dbReference>
<keyword evidence="2" id="KW-0229">DNA integration</keyword>
<evidence type="ECO:0000256" key="1">
    <source>
        <dbReference type="ARBA" id="ARBA00008857"/>
    </source>
</evidence>
<dbReference type="PROSITE" id="PS51900">
    <property type="entry name" value="CB"/>
    <property type="match status" value="1"/>
</dbReference>
<dbReference type="AlphaFoldDB" id="A0AA41WR28"/>
<feature type="domain" description="Tyr recombinase" evidence="6">
    <location>
        <begin position="352"/>
        <end position="556"/>
    </location>
</feature>
<dbReference type="RefSeq" id="WP_253538193.1">
    <property type="nucleotide sequence ID" value="NZ_JAMYWC010000004.1"/>
</dbReference>
<dbReference type="GO" id="GO:0006310">
    <property type="term" value="P:DNA recombination"/>
    <property type="evidence" value="ECO:0007669"/>
    <property type="project" value="UniProtKB-KW"/>
</dbReference>
<proteinExistence type="inferred from homology"/>
<dbReference type="InterPro" id="IPR002104">
    <property type="entry name" value="Integrase_catalytic"/>
</dbReference>
<evidence type="ECO:0000256" key="2">
    <source>
        <dbReference type="ARBA" id="ARBA00022908"/>
    </source>
</evidence>
<evidence type="ECO:0000256" key="3">
    <source>
        <dbReference type="ARBA" id="ARBA00023125"/>
    </source>
</evidence>
<dbReference type="SUPFAM" id="SSF56349">
    <property type="entry name" value="DNA breaking-rejoining enzymes"/>
    <property type="match status" value="1"/>
</dbReference>
<dbReference type="PROSITE" id="PS51898">
    <property type="entry name" value="TYR_RECOMBINASE"/>
    <property type="match status" value="1"/>
</dbReference>
<accession>A0AA41WR28</accession>
<evidence type="ECO:0000256" key="4">
    <source>
        <dbReference type="ARBA" id="ARBA00023172"/>
    </source>
</evidence>
<organism evidence="8 9">
    <name type="scientific">Ralstonia chuxiongensis</name>
    <dbReference type="NCBI Taxonomy" id="2957504"/>
    <lineage>
        <taxon>Bacteria</taxon>
        <taxon>Pseudomonadati</taxon>
        <taxon>Pseudomonadota</taxon>
        <taxon>Betaproteobacteria</taxon>
        <taxon>Burkholderiales</taxon>
        <taxon>Burkholderiaceae</taxon>
        <taxon>Ralstonia</taxon>
    </lineage>
</organism>
<feature type="domain" description="Core-binding (CB)" evidence="7">
    <location>
        <begin position="218"/>
        <end position="327"/>
    </location>
</feature>
<evidence type="ECO:0000259" key="7">
    <source>
        <dbReference type="PROSITE" id="PS51900"/>
    </source>
</evidence>